<keyword evidence="3 7" id="KW-0808">Transferase</keyword>
<feature type="site" description="Transition state stabilizer" evidence="7">
    <location>
        <position position="238"/>
    </location>
</feature>
<dbReference type="GO" id="GO:0006085">
    <property type="term" value="P:acetyl-CoA biosynthetic process"/>
    <property type="evidence" value="ECO:0007669"/>
    <property type="project" value="UniProtKB-UniRule"/>
</dbReference>
<reference evidence="9 10" key="1">
    <citation type="submission" date="2019-10" db="EMBL/GenBank/DDBJ databases">
        <title>Comparative genomics of sulfur disproportionating microorganisms.</title>
        <authorList>
            <person name="Ward L.M."/>
            <person name="Bertran E."/>
            <person name="Johnston D."/>
        </authorList>
    </citation>
    <scope>NUCLEOTIDE SEQUENCE [LARGE SCALE GENOMIC DNA]</scope>
    <source>
        <strain evidence="9 10">DSM 14055</strain>
    </source>
</reference>
<comment type="caution">
    <text evidence="9">The sequence shown here is derived from an EMBL/GenBank/DDBJ whole genome shotgun (WGS) entry which is preliminary data.</text>
</comment>
<feature type="binding site" evidence="7">
    <location>
        <position position="88"/>
    </location>
    <ligand>
        <name>substrate</name>
    </ligand>
</feature>
<feature type="binding site" evidence="7">
    <location>
        <begin position="280"/>
        <end position="282"/>
    </location>
    <ligand>
        <name>ATP</name>
        <dbReference type="ChEBI" id="CHEBI:30616"/>
    </ligand>
</feature>
<feature type="binding site" evidence="7">
    <location>
        <begin position="328"/>
        <end position="332"/>
    </location>
    <ligand>
        <name>ATP</name>
        <dbReference type="ChEBI" id="CHEBI:30616"/>
    </ligand>
</feature>
<sequence>MKVLVLNCGSSSVKYAIFDDGADKVLADGIVERIGGFKSKLKHRFGGGAILEQERVVPNHEEALKIIIDLLINGTIKNISEISAVGHRIVHGGEKINRPVAIDGKVLKLLNECAELAPLHMPHNILGINVCQRILRHAVQVAVFDTDFHQTIPDYAYIYPIPYEYYEKYKVRKYGFHGISHKYVAKRAAEILNVNIEELKIISCHLGNGASLCAIKNGKSLDTTMGFTPLAGLMMGTRCGDIDPAVVLYLMEKEGTCLDEIARILNERSGVLGISGLSSDFRDLEKAAEKGSDKALLALEMFIYRVAKGIGSFIPVLGGLDVLIFTAGVGENSSTIRSRVCKMLQCLGIELDEHLNLEKRGIEGIISTPASDVKVIVIPTDEEKLIAKETIKVAEEVFTLVN</sequence>
<dbReference type="GO" id="GO:0000287">
    <property type="term" value="F:magnesium ion binding"/>
    <property type="evidence" value="ECO:0007669"/>
    <property type="project" value="UniProtKB-UniRule"/>
</dbReference>
<dbReference type="UniPathway" id="UPA00340">
    <property type="reaction ID" value="UER00458"/>
</dbReference>
<evidence type="ECO:0000256" key="6">
    <source>
        <dbReference type="ARBA" id="ARBA00022840"/>
    </source>
</evidence>
<feature type="site" description="Transition state stabilizer" evidence="7">
    <location>
        <position position="177"/>
    </location>
</feature>
<evidence type="ECO:0000256" key="4">
    <source>
        <dbReference type="ARBA" id="ARBA00022741"/>
    </source>
</evidence>
<evidence type="ECO:0000256" key="1">
    <source>
        <dbReference type="ARBA" id="ARBA00008748"/>
    </source>
</evidence>
<dbReference type="Gene3D" id="3.30.420.40">
    <property type="match status" value="2"/>
</dbReference>
<feature type="binding site" evidence="7">
    <location>
        <position position="7"/>
    </location>
    <ligand>
        <name>Mg(2+)</name>
        <dbReference type="ChEBI" id="CHEBI:18420"/>
    </ligand>
</feature>
<name>A0A6N7IVL9_9FIRM</name>
<comment type="similarity">
    <text evidence="1 7 8">Belongs to the acetokinase family.</text>
</comment>
<protein>
    <recommendedName>
        <fullName evidence="7">Acetate kinase</fullName>
        <ecNumber evidence="7">2.7.2.1</ecNumber>
    </recommendedName>
    <alternativeName>
        <fullName evidence="7">Acetokinase</fullName>
    </alternativeName>
</protein>
<dbReference type="EMBL" id="WHYR01000055">
    <property type="protein sequence ID" value="MQL53579.1"/>
    <property type="molecule type" value="Genomic_DNA"/>
</dbReference>
<dbReference type="PANTHER" id="PTHR21060:SF15">
    <property type="entry name" value="ACETATE KINASE-RELATED"/>
    <property type="match status" value="1"/>
</dbReference>
<dbReference type="EC" id="2.7.2.1" evidence="7"/>
<dbReference type="GO" id="GO:0006083">
    <property type="term" value="P:acetate metabolic process"/>
    <property type="evidence" value="ECO:0007669"/>
    <property type="project" value="TreeGrafter"/>
</dbReference>
<feature type="binding site" evidence="7">
    <location>
        <position position="14"/>
    </location>
    <ligand>
        <name>ATP</name>
        <dbReference type="ChEBI" id="CHEBI:30616"/>
    </ligand>
</feature>
<dbReference type="InterPro" id="IPR000890">
    <property type="entry name" value="Aliphatic_acid_kin_short-chain"/>
</dbReference>
<keyword evidence="7" id="KW-0460">Magnesium</keyword>
<feature type="binding site" evidence="7">
    <location>
        <position position="382"/>
    </location>
    <ligand>
        <name>Mg(2+)</name>
        <dbReference type="ChEBI" id="CHEBI:18420"/>
    </ligand>
</feature>
<evidence type="ECO:0000313" key="10">
    <source>
        <dbReference type="Proteomes" id="UP000441717"/>
    </source>
</evidence>
<dbReference type="CDD" id="cd24010">
    <property type="entry name" value="ASKHA_NBD_AcK_PK"/>
    <property type="match status" value="1"/>
</dbReference>
<dbReference type="InterPro" id="IPR043129">
    <property type="entry name" value="ATPase_NBD"/>
</dbReference>
<keyword evidence="7" id="KW-0479">Metal-binding</keyword>
<dbReference type="PRINTS" id="PR00471">
    <property type="entry name" value="ACETATEKNASE"/>
</dbReference>
<dbReference type="HAMAP" id="MF_00020">
    <property type="entry name" value="Acetate_kinase"/>
    <property type="match status" value="1"/>
</dbReference>
<proteinExistence type="inferred from homology"/>
<organism evidence="9 10">
    <name type="scientific">Desulfofundulus thermobenzoicus</name>
    <dbReference type="NCBI Taxonomy" id="29376"/>
    <lineage>
        <taxon>Bacteria</taxon>
        <taxon>Bacillati</taxon>
        <taxon>Bacillota</taxon>
        <taxon>Clostridia</taxon>
        <taxon>Eubacteriales</taxon>
        <taxon>Peptococcaceae</taxon>
        <taxon>Desulfofundulus</taxon>
    </lineage>
</organism>
<dbReference type="PANTHER" id="PTHR21060">
    <property type="entry name" value="ACETATE KINASE"/>
    <property type="match status" value="1"/>
</dbReference>
<dbReference type="GO" id="GO:0005737">
    <property type="term" value="C:cytoplasm"/>
    <property type="evidence" value="ECO:0007669"/>
    <property type="project" value="UniProtKB-SubCell"/>
</dbReference>
<comment type="function">
    <text evidence="7">Catalyzes the formation of acetyl phosphate from acetate and ATP. Can also catalyze the reverse reaction.</text>
</comment>
<keyword evidence="2 7" id="KW-0963">Cytoplasm</keyword>
<dbReference type="PROSITE" id="PS01075">
    <property type="entry name" value="ACETATE_KINASE_1"/>
    <property type="match status" value="1"/>
</dbReference>
<comment type="cofactor">
    <cofactor evidence="7">
        <name>Mg(2+)</name>
        <dbReference type="ChEBI" id="CHEBI:18420"/>
    </cofactor>
    <cofactor evidence="7">
        <name>Mn(2+)</name>
        <dbReference type="ChEBI" id="CHEBI:29035"/>
    </cofactor>
    <text evidence="7">Mg(2+). Can also accept Mn(2+).</text>
</comment>
<comment type="subcellular location">
    <subcellularLocation>
        <location evidence="7">Cytoplasm</location>
    </subcellularLocation>
</comment>
<keyword evidence="4 7" id="KW-0547">Nucleotide-binding</keyword>
<dbReference type="SUPFAM" id="SSF53067">
    <property type="entry name" value="Actin-like ATPase domain"/>
    <property type="match status" value="2"/>
</dbReference>
<dbReference type="GO" id="GO:0008776">
    <property type="term" value="F:acetate kinase activity"/>
    <property type="evidence" value="ECO:0007669"/>
    <property type="project" value="UniProtKB-UniRule"/>
</dbReference>
<dbReference type="InterPro" id="IPR004372">
    <property type="entry name" value="Ac/propionate_kinase"/>
</dbReference>
<evidence type="ECO:0000256" key="7">
    <source>
        <dbReference type="HAMAP-Rule" id="MF_00020"/>
    </source>
</evidence>
<dbReference type="RefSeq" id="WP_341474033.1">
    <property type="nucleotide sequence ID" value="NZ_WHYR01000055.1"/>
</dbReference>
<gene>
    <name evidence="7" type="primary">ackA</name>
    <name evidence="9" type="ORF">GFC01_15170</name>
</gene>
<dbReference type="NCBIfam" id="TIGR00016">
    <property type="entry name" value="ackA"/>
    <property type="match status" value="1"/>
</dbReference>
<dbReference type="InterPro" id="IPR023865">
    <property type="entry name" value="Aliphatic_acid_kinase_CS"/>
</dbReference>
<feature type="active site" description="Proton donor/acceptor" evidence="7">
    <location>
        <position position="145"/>
    </location>
</feature>
<keyword evidence="5 7" id="KW-0418">Kinase</keyword>
<dbReference type="Proteomes" id="UP000441717">
    <property type="component" value="Unassembled WGS sequence"/>
</dbReference>
<evidence type="ECO:0000313" key="9">
    <source>
        <dbReference type="EMBL" id="MQL53579.1"/>
    </source>
</evidence>
<feature type="binding site" evidence="7">
    <location>
        <begin position="205"/>
        <end position="209"/>
    </location>
    <ligand>
        <name>ATP</name>
        <dbReference type="ChEBI" id="CHEBI:30616"/>
    </ligand>
</feature>
<keyword evidence="10" id="KW-1185">Reference proteome</keyword>
<dbReference type="Pfam" id="PF00871">
    <property type="entry name" value="Acetate_kinase"/>
    <property type="match status" value="1"/>
</dbReference>
<dbReference type="PROSITE" id="PS01076">
    <property type="entry name" value="ACETATE_KINASE_2"/>
    <property type="match status" value="1"/>
</dbReference>
<comment type="subunit">
    <text evidence="7">Homodimer.</text>
</comment>
<evidence type="ECO:0000256" key="8">
    <source>
        <dbReference type="RuleBase" id="RU003835"/>
    </source>
</evidence>
<evidence type="ECO:0000256" key="3">
    <source>
        <dbReference type="ARBA" id="ARBA00022679"/>
    </source>
</evidence>
<dbReference type="AlphaFoldDB" id="A0A6N7IVL9"/>
<accession>A0A6N7IVL9</accession>
<evidence type="ECO:0000256" key="5">
    <source>
        <dbReference type="ARBA" id="ARBA00022777"/>
    </source>
</evidence>
<dbReference type="PIRSF" id="PIRSF000722">
    <property type="entry name" value="Acetate_prop_kin"/>
    <property type="match status" value="1"/>
</dbReference>
<comment type="catalytic activity">
    <reaction evidence="7">
        <text>acetate + ATP = acetyl phosphate + ADP</text>
        <dbReference type="Rhea" id="RHEA:11352"/>
        <dbReference type="ChEBI" id="CHEBI:22191"/>
        <dbReference type="ChEBI" id="CHEBI:30089"/>
        <dbReference type="ChEBI" id="CHEBI:30616"/>
        <dbReference type="ChEBI" id="CHEBI:456216"/>
        <dbReference type="EC" id="2.7.2.1"/>
    </reaction>
</comment>
<comment type="pathway">
    <text evidence="7">Metabolic intermediate biosynthesis; acetyl-CoA biosynthesis; acetyl-CoA from acetate: step 1/2.</text>
</comment>
<evidence type="ECO:0000256" key="2">
    <source>
        <dbReference type="ARBA" id="ARBA00022490"/>
    </source>
</evidence>
<keyword evidence="6 7" id="KW-0067">ATP-binding</keyword>
<dbReference type="GO" id="GO:0005524">
    <property type="term" value="F:ATP binding"/>
    <property type="evidence" value="ECO:0007669"/>
    <property type="project" value="UniProtKB-KW"/>
</dbReference>